<dbReference type="EMBL" id="RJJH01000001">
    <property type="protein sequence ID" value="RNI13360.1"/>
    <property type="molecule type" value="Genomic_DNA"/>
</dbReference>
<evidence type="ECO:0000313" key="4">
    <source>
        <dbReference type="Proteomes" id="UP000185713"/>
    </source>
</evidence>
<reference evidence="3" key="2">
    <citation type="submission" date="2017-04" db="EMBL/GenBank/DDBJ databases">
        <authorList>
            <person name="Afonso C.L."/>
            <person name="Miller P.J."/>
            <person name="Scott M.A."/>
            <person name="Spackman E."/>
            <person name="Goraichik I."/>
            <person name="Dimitrov K.M."/>
            <person name="Suarez D.L."/>
            <person name="Swayne D.E."/>
        </authorList>
    </citation>
    <scope>NUCLEOTIDE SEQUENCE [LARGE SCALE GENOMIC DNA]</scope>
    <source>
        <strain evidence="3">FDF-1</strain>
    </source>
</reference>
<dbReference type="EMBL" id="JWTK01000002">
    <property type="protein sequence ID" value="OJH49820.1"/>
    <property type="molecule type" value="Genomic_DNA"/>
</dbReference>
<sequence length="335" mass="37457">MLIKNQIYKFVILIFFISILSIVSASAVDVRGNDSGHTDEFSDLNSSNSYFEEYKDEPLFIASRGTFPETIDQEWNNSVSKCWLSISTEKSLVEFDPSVYGIGNAGEFLEVYLGSSYQGKINESKIDEIYLKIGEYCKQEAVINEIPVVFMWTEDDENMPLLDYGPEILENVKNDPSVIAVYGTMPVIEQESEKRRWIDSLGHSTDGEIRPFSAEFGGPATGYGVSINGYLFVAMDMNSPEKVNESVIDEIYQAIDEHFEQEAGITGVPVVFRWEKRAVLDEAIVEEESTSDEDENPVIVGNETTEQDKGANNQLPGFTSILLVVGLVLLAISRK</sequence>
<name>A0A1L9C5L6_9EURY</name>
<evidence type="ECO:0000313" key="1">
    <source>
        <dbReference type="EMBL" id="OJH49820.1"/>
    </source>
</evidence>
<accession>A0A1L9C5L6</accession>
<dbReference type="OrthoDB" id="136081at2157"/>
<evidence type="ECO:0000313" key="2">
    <source>
        <dbReference type="EMBL" id="RNI13360.1"/>
    </source>
</evidence>
<gene>
    <name evidence="2" type="ORF">EFE41_01920</name>
    <name evidence="1" type="ORF">MPF_0608</name>
    <name evidence="3" type="ORF">SAMN06264941_0736</name>
</gene>
<evidence type="ECO:0000313" key="3">
    <source>
        <dbReference type="EMBL" id="SMH33626.1"/>
    </source>
</evidence>
<protein>
    <submittedName>
        <fullName evidence="1">Uncharacterized protein</fullName>
    </submittedName>
</protein>
<dbReference type="STRING" id="523843.SAMN06264941_0736"/>
<evidence type="ECO:0000313" key="5">
    <source>
        <dbReference type="Proteomes" id="UP000193969"/>
    </source>
</evidence>
<keyword evidence="5" id="KW-1185">Reference proteome</keyword>
<dbReference type="Proteomes" id="UP000185713">
    <property type="component" value="Unassembled WGS sequence"/>
</dbReference>
<reference evidence="2 6" key="4">
    <citation type="submission" date="2018-10" db="EMBL/GenBank/DDBJ databases">
        <title>Cultivation of a novel Methanohalophilus strain from Kebrit Deep of the Red Sea and a genomic comparison of members of the genus Methanohalophilus.</title>
        <authorList>
            <person name="Guan Y."/>
            <person name="Ngugi D.K."/>
            <person name="Stingl U."/>
        </authorList>
    </citation>
    <scope>NUCLEOTIDE SEQUENCE [LARGE SCALE GENOMIC DNA]</scope>
    <source>
        <strain evidence="2 6">DSM 7471</strain>
    </source>
</reference>
<dbReference type="AlphaFoldDB" id="A0A1L9C5L6"/>
<dbReference type="EMBL" id="FXBN01000001">
    <property type="protein sequence ID" value="SMH33626.1"/>
    <property type="molecule type" value="Genomic_DNA"/>
</dbReference>
<evidence type="ECO:0000313" key="6">
    <source>
        <dbReference type="Proteomes" id="UP000278252"/>
    </source>
</evidence>
<dbReference type="Proteomes" id="UP000278252">
    <property type="component" value="Unassembled WGS sequence"/>
</dbReference>
<organism evidence="1 4">
    <name type="scientific">Methanohalophilus portucalensis FDF-1</name>
    <dbReference type="NCBI Taxonomy" id="523843"/>
    <lineage>
        <taxon>Archaea</taxon>
        <taxon>Methanobacteriati</taxon>
        <taxon>Methanobacteriota</taxon>
        <taxon>Stenosarchaea group</taxon>
        <taxon>Methanomicrobia</taxon>
        <taxon>Methanosarcinales</taxon>
        <taxon>Methanosarcinaceae</taxon>
        <taxon>Methanohalophilus</taxon>
    </lineage>
</organism>
<reference evidence="1 4" key="1">
    <citation type="submission" date="2014-12" db="EMBL/GenBank/DDBJ databases">
        <title>The genome sequence of Methanohalophilus portucalensis strain FDF1.</title>
        <authorList>
            <person name="Lai M.-C."/>
            <person name="Lai S.-J."/>
        </authorList>
    </citation>
    <scope>NUCLEOTIDE SEQUENCE [LARGE SCALE GENOMIC DNA]</scope>
    <source>
        <strain evidence="1 4">FDF-1</strain>
    </source>
</reference>
<dbReference type="Proteomes" id="UP000193969">
    <property type="component" value="Unassembled WGS sequence"/>
</dbReference>
<proteinExistence type="predicted"/>
<reference evidence="5" key="3">
    <citation type="submission" date="2017-04" db="EMBL/GenBank/DDBJ databases">
        <authorList>
            <person name="Varghese N."/>
            <person name="Submissions S."/>
        </authorList>
    </citation>
    <scope>NUCLEOTIDE SEQUENCE [LARGE SCALE GENOMIC DNA]</scope>
    <source>
        <strain evidence="5">FDF-1</strain>
    </source>
</reference>
<dbReference type="RefSeq" id="WP_072358917.1">
    <property type="nucleotide sequence ID" value="NZ_FXBN01000001.1"/>
</dbReference>